<sequence>MITAPAGRNNASRRMNMVEYQRTGNNAFSIPLASGLDRSPVNLCLLQSRLQEPILEIFQKHWGRVYKRNRCSDV</sequence>
<keyword evidence="2" id="KW-1185">Reference proteome</keyword>
<dbReference type="VEuPathDB" id="FungiDB:MYCFIDRAFT_205448"/>
<dbReference type="AlphaFoldDB" id="M2YHI5"/>
<dbReference type="HOGENOM" id="CLU_2688854_0_0_1"/>
<dbReference type="RefSeq" id="XP_007932041.1">
    <property type="nucleotide sequence ID" value="XM_007933850.1"/>
</dbReference>
<name>M2YHI5_PSEFD</name>
<gene>
    <name evidence="1" type="ORF">MYCFIDRAFT_205448</name>
</gene>
<dbReference type="KEGG" id="pfj:MYCFIDRAFT_205448"/>
<dbReference type="Proteomes" id="UP000016932">
    <property type="component" value="Unassembled WGS sequence"/>
</dbReference>
<protein>
    <submittedName>
        <fullName evidence="1">Uncharacterized protein</fullName>
    </submittedName>
</protein>
<evidence type="ECO:0000313" key="2">
    <source>
        <dbReference type="Proteomes" id="UP000016932"/>
    </source>
</evidence>
<dbReference type="EMBL" id="KB446566">
    <property type="protein sequence ID" value="EME77255.1"/>
    <property type="molecule type" value="Genomic_DNA"/>
</dbReference>
<evidence type="ECO:0000313" key="1">
    <source>
        <dbReference type="EMBL" id="EME77255.1"/>
    </source>
</evidence>
<accession>M2YHI5</accession>
<proteinExistence type="predicted"/>
<dbReference type="GeneID" id="19336387"/>
<organism evidence="1 2">
    <name type="scientific">Pseudocercospora fijiensis (strain CIRAD86)</name>
    <name type="common">Black leaf streak disease fungus</name>
    <name type="synonym">Mycosphaerella fijiensis</name>
    <dbReference type="NCBI Taxonomy" id="383855"/>
    <lineage>
        <taxon>Eukaryota</taxon>
        <taxon>Fungi</taxon>
        <taxon>Dikarya</taxon>
        <taxon>Ascomycota</taxon>
        <taxon>Pezizomycotina</taxon>
        <taxon>Dothideomycetes</taxon>
        <taxon>Dothideomycetidae</taxon>
        <taxon>Mycosphaerellales</taxon>
        <taxon>Mycosphaerellaceae</taxon>
        <taxon>Pseudocercospora</taxon>
    </lineage>
</organism>
<reference evidence="1 2" key="1">
    <citation type="journal article" date="2012" name="PLoS Pathog.">
        <title>Diverse lifestyles and strategies of plant pathogenesis encoded in the genomes of eighteen Dothideomycetes fungi.</title>
        <authorList>
            <person name="Ohm R.A."/>
            <person name="Feau N."/>
            <person name="Henrissat B."/>
            <person name="Schoch C.L."/>
            <person name="Horwitz B.A."/>
            <person name="Barry K.W."/>
            <person name="Condon B.J."/>
            <person name="Copeland A.C."/>
            <person name="Dhillon B."/>
            <person name="Glaser F."/>
            <person name="Hesse C.N."/>
            <person name="Kosti I."/>
            <person name="LaButti K."/>
            <person name="Lindquist E.A."/>
            <person name="Lucas S."/>
            <person name="Salamov A.A."/>
            <person name="Bradshaw R.E."/>
            <person name="Ciuffetti L."/>
            <person name="Hamelin R.C."/>
            <person name="Kema G.H.J."/>
            <person name="Lawrence C."/>
            <person name="Scott J.A."/>
            <person name="Spatafora J.W."/>
            <person name="Turgeon B.G."/>
            <person name="de Wit P.J.G.M."/>
            <person name="Zhong S."/>
            <person name="Goodwin S.B."/>
            <person name="Grigoriev I.V."/>
        </authorList>
    </citation>
    <scope>NUCLEOTIDE SEQUENCE [LARGE SCALE GENOMIC DNA]</scope>
    <source>
        <strain evidence="1 2">CIRAD86</strain>
    </source>
</reference>